<organism evidence="1">
    <name type="scientific">Hydatigena taeniaeformis</name>
    <name type="common">Feline tapeworm</name>
    <name type="synonym">Taenia taeniaeformis</name>
    <dbReference type="NCBI Taxonomy" id="6205"/>
    <lineage>
        <taxon>Eukaryota</taxon>
        <taxon>Metazoa</taxon>
        <taxon>Spiralia</taxon>
        <taxon>Lophotrochozoa</taxon>
        <taxon>Platyhelminthes</taxon>
        <taxon>Cestoda</taxon>
        <taxon>Eucestoda</taxon>
        <taxon>Cyclophyllidea</taxon>
        <taxon>Taeniidae</taxon>
        <taxon>Hydatigera</taxon>
    </lineage>
</organism>
<protein>
    <submittedName>
        <fullName evidence="1">HECT domain-containing protein</fullName>
    </submittedName>
</protein>
<dbReference type="WBParaSite" id="TTAC_0000444801-mRNA-1">
    <property type="protein sequence ID" value="TTAC_0000444801-mRNA-1"/>
    <property type="gene ID" value="TTAC_0000444801"/>
</dbReference>
<accession>A0A0R3WUK8</accession>
<sequence>LLTGNWDCDPMEVVRTFAVPQGTKTTGQSEVFYVDWRRFVVAAVLRGLNLSSDQIWVGLHVLWSFSYKIAKSTLVGLCVSREDVKNIIYSEGFELESRGCDLLIGLFEMSEEEERMVKMDDLVFFLSASGCSSPFDSLVRSLAALENPTLPLPTPQATQVLHE</sequence>
<proteinExistence type="predicted"/>
<reference evidence="1" key="1">
    <citation type="submission" date="2017-02" db="UniProtKB">
        <authorList>
            <consortium name="WormBaseParasite"/>
        </authorList>
    </citation>
    <scope>IDENTIFICATION</scope>
</reference>
<dbReference type="STRING" id="6205.A0A0R3WUK8"/>
<dbReference type="AlphaFoldDB" id="A0A0R3WUK8"/>
<evidence type="ECO:0000313" key="1">
    <source>
        <dbReference type="WBParaSite" id="TTAC_0000444801-mRNA-1"/>
    </source>
</evidence>
<name>A0A0R3WUK8_HYDTA</name>